<organism evidence="2 3">
    <name type="scientific">Ezakiella coagulans</name>
    <dbReference type="NCBI Taxonomy" id="46507"/>
    <lineage>
        <taxon>Bacteria</taxon>
        <taxon>Bacillati</taxon>
        <taxon>Bacillota</taxon>
        <taxon>Tissierellia</taxon>
        <taxon>Ezakiella</taxon>
    </lineage>
</organism>
<feature type="compositionally biased region" description="Basic and acidic residues" evidence="1">
    <location>
        <begin position="104"/>
        <end position="125"/>
    </location>
</feature>
<proteinExistence type="predicted"/>
<feature type="region of interest" description="Disordered" evidence="1">
    <location>
        <begin position="918"/>
        <end position="946"/>
    </location>
</feature>
<sequence>MQNYKKNFVTRTLAWILAIVMVVSMVPMNVFASGFSRWEKEALGPNPVAPKESSERDQTFEKMFWNEGSVSKANSGLETSEDNVLPALQEPNTPAPGKTSNRSVDAEGKPPVDWDKSAGEGRDDGSSYWSLPSGVNIVNAHNGSDPINTFGFTYLGKYLDDQGRIVLKFDIGHRATANSGVWDKYVMRFPKELYNAIDTDASFILWKQTEVYRIDNFDRFEATTIREQTAYTYQFPFRNFGAQYGHREINVVLKKDVNWEKDFAGKSQVVQLRLYNGNNKNLKMFSTSARGAGKQYTSFGYNTHTKTAVVGDLSKRPGDLVESTMISMVQADAYNDIFHTADSSLQLDRDNKKVRIIYSIAKTATTRGDYKAFGEDIGLRQTLDPDFVRYLDLSNPDTKIGTYQLFHPNEKKYGEPIDIFAKDLNGVKKTADGKIELDENNNPIYTRDDKSVFIQFGSKEFVDKENPGSSDPNYIYTKITDAYNIYFRENNGDGILGVFEYNIDPSLINASMIEKKEFSKNFMFDTRYITSNNEGMRKYTGVVEEDIVYPPGKNVFYRLIPEPYESITTNIGGSAKAADFILNIGGADGIWKSWKREGTAWFNDGTDAYAISPYGKEMHLTKHTMTIGGTIKKGTPITVYLPKDYSTKADKIHFDLATGDQIGLTTSQLKNAKSLMGGKKVTLKKVKKENGSDIFYNPLYIKNTVSTIGGSAIREQYTPIVDEIFTDSKDFTGIMRTEGGVLASLYKPKDDRTTTEHFGENWIDSDSDDKGNITGYERTDGRLKDKESPEAVDPDKIKEKRTVKGLDTKNNVVDKEFEGLRFTIKKLYFGGDQFKDSTQETKVEDMGLIKDQPVMFNSFRHTSLMSAPVYEQVQAKVKFMLYPKQNVAMDKIVPLNTEYSIEPEKLNKNGLEEAQRLQTTGKPNPNYKGNGFKAKDGENNIRVDEKEPTISVKRTSLTSTDAFKKDKDVTYPNFLNHDGYAYGVNSSDPAIKDRAVQEFIKRLYPDAEFDEALGNKADGSKRTDGKTVIGWTTKELKDIPTKDAVDQFYELEKEKKVLSDLSQWKDVDEDKQNYIFNEYSPVDKNRTVYAVWGTPSLVLHSNNTYDKVTGKFDPNKETIVRIPFTPDDATNTNKIIDAMTSPTKENLKNNNVIKQLPLAPYKYRSKDIGEEFDSRLENFIMENSTFVGWTTERFTNDKKSEFVAGNNNERIGEIQKGETKDGKSLPKRTESTQYLGNYKDAYVPNGYNFAISKGYEALIKEGKDIHLYANYRPYFEVNVQPQYMNIGEADARHQYGKYVDNVEAAKKKNLEIALLYRTAVTDYTKPTVLQGATYNPLTEKDLLPNDLVIKPWDGTNKVLTWKVPGFDREGMRQSYVATVIPQGKTEAYKNFKQKNPNDPKGGIYDWNSLGITTYVKLSGLSAEIDRGAPRNLHESISRGDPYGIGLAKQQNFSVDTKGKVDAFTSATSRQATVRTVRETKEEVTGYNIFLTNTPQSMPTPEFNSVKETDKTIDINFGQGLINEKLAKLKLQVPHAVEDGTDPKTGKKKYKSEFEDVEFTIGKDGKTFTAPSGMTATLDENTGKLTIGNFDFKNLPADEPSRTIYGSYVKEVGAEGEKTEVEGDKGKVVITRVLTSLKVKDMEQIEKKDGEKARIKFVIPDEGPTDQVAPGTIYTAQKFDGQKWVDVGRTEVSGTNLRGSTTTMKITGEVADGEIIRIKSDEPGKLESYSVGDKDSGAYTPLEVDPKTPDQAPADYKHYIKLDLAGPEAKGEAKDERFRRYINIDAKLNEVPGKQVTIEVGTAGEQGHKDNKKFTGDKDQVIKFYNEIVHNEDITLHGVWITATDEFGNTKTSDLNYKQTYQLELTLRNPRVGRNFVRLKSDRANTTVKLTFLKDGKAVHKETFLLTEAGTFQKFTLSNNYKLEKNTQILIEGRCEEGQGENKKVYTNNPWIHELR</sequence>
<name>A0A2U1E6R4_9FIRM</name>
<evidence type="ECO:0000313" key="2">
    <source>
        <dbReference type="EMBL" id="PVY95633.1"/>
    </source>
</evidence>
<accession>A0A2U1E6R4</accession>
<evidence type="ECO:0000313" key="3">
    <source>
        <dbReference type="Proteomes" id="UP000245793"/>
    </source>
</evidence>
<feature type="compositionally biased region" description="Basic and acidic residues" evidence="1">
    <location>
        <begin position="777"/>
        <end position="794"/>
    </location>
</feature>
<gene>
    <name evidence="2" type="ORF">C7381_101159</name>
</gene>
<reference evidence="2 3" key="1">
    <citation type="submission" date="2018-04" db="EMBL/GenBank/DDBJ databases">
        <title>Genomic Encyclopedia of Type Strains, Phase IV (KMG-IV): sequencing the most valuable type-strain genomes for metagenomic binning, comparative biology and taxonomic classification.</title>
        <authorList>
            <person name="Goeker M."/>
        </authorList>
    </citation>
    <scope>NUCLEOTIDE SEQUENCE [LARGE SCALE GENOMIC DNA]</scope>
    <source>
        <strain evidence="2 3">DSM 20705</strain>
    </source>
</reference>
<feature type="compositionally biased region" description="Basic and acidic residues" evidence="1">
    <location>
        <begin position="933"/>
        <end position="946"/>
    </location>
</feature>
<dbReference type="EMBL" id="QEKV01000001">
    <property type="protein sequence ID" value="PVY95633.1"/>
    <property type="molecule type" value="Genomic_DNA"/>
</dbReference>
<protein>
    <submittedName>
        <fullName evidence="2">Uncharacterized protein</fullName>
    </submittedName>
</protein>
<evidence type="ECO:0000256" key="1">
    <source>
        <dbReference type="SAM" id="MobiDB-lite"/>
    </source>
</evidence>
<feature type="region of interest" description="Disordered" evidence="1">
    <location>
        <begin position="86"/>
        <end position="126"/>
    </location>
</feature>
<dbReference type="RefSeq" id="WP_116479553.1">
    <property type="nucleotide sequence ID" value="NZ_QEKV01000001.1"/>
</dbReference>
<feature type="region of interest" description="Disordered" evidence="1">
    <location>
        <begin position="756"/>
        <end position="794"/>
    </location>
</feature>
<dbReference type="Proteomes" id="UP000245793">
    <property type="component" value="Unassembled WGS sequence"/>
</dbReference>
<keyword evidence="3" id="KW-1185">Reference proteome</keyword>
<comment type="caution">
    <text evidence="2">The sequence shown here is derived from an EMBL/GenBank/DDBJ whole genome shotgun (WGS) entry which is preliminary data.</text>
</comment>